<feature type="region of interest" description="Disordered" evidence="1">
    <location>
        <begin position="1"/>
        <end position="55"/>
    </location>
</feature>
<proteinExistence type="predicted"/>
<feature type="compositionally biased region" description="Basic and acidic residues" evidence="1">
    <location>
        <begin position="38"/>
        <end position="54"/>
    </location>
</feature>
<feature type="compositionally biased region" description="Polar residues" evidence="1">
    <location>
        <begin position="27"/>
        <end position="36"/>
    </location>
</feature>
<evidence type="ECO:0000256" key="1">
    <source>
        <dbReference type="SAM" id="MobiDB-lite"/>
    </source>
</evidence>
<protein>
    <submittedName>
        <fullName evidence="2">Uncharacterized protein</fullName>
    </submittedName>
</protein>
<reference evidence="2" key="1">
    <citation type="journal article" date="2019" name="Sci. Rep.">
        <title>Draft genome of Tanacetum cinerariifolium, the natural source of mosquito coil.</title>
        <authorList>
            <person name="Yamashiro T."/>
            <person name="Shiraishi A."/>
            <person name="Satake H."/>
            <person name="Nakayama K."/>
        </authorList>
    </citation>
    <scope>NUCLEOTIDE SEQUENCE</scope>
</reference>
<organism evidence="2">
    <name type="scientific">Tanacetum cinerariifolium</name>
    <name type="common">Dalmatian daisy</name>
    <name type="synonym">Chrysanthemum cinerariifolium</name>
    <dbReference type="NCBI Taxonomy" id="118510"/>
    <lineage>
        <taxon>Eukaryota</taxon>
        <taxon>Viridiplantae</taxon>
        <taxon>Streptophyta</taxon>
        <taxon>Embryophyta</taxon>
        <taxon>Tracheophyta</taxon>
        <taxon>Spermatophyta</taxon>
        <taxon>Magnoliopsida</taxon>
        <taxon>eudicotyledons</taxon>
        <taxon>Gunneridae</taxon>
        <taxon>Pentapetalae</taxon>
        <taxon>asterids</taxon>
        <taxon>campanulids</taxon>
        <taxon>Asterales</taxon>
        <taxon>Asteraceae</taxon>
        <taxon>Asteroideae</taxon>
        <taxon>Anthemideae</taxon>
        <taxon>Anthemidinae</taxon>
        <taxon>Tanacetum</taxon>
    </lineage>
</organism>
<feature type="non-terminal residue" evidence="2">
    <location>
        <position position="1"/>
    </location>
</feature>
<dbReference type="EMBL" id="BKCJ011382667">
    <property type="protein sequence ID" value="GFD28135.1"/>
    <property type="molecule type" value="Genomic_DNA"/>
</dbReference>
<dbReference type="AlphaFoldDB" id="A0A699UYU1"/>
<feature type="compositionally biased region" description="Basic and acidic residues" evidence="1">
    <location>
        <begin position="11"/>
        <end position="25"/>
    </location>
</feature>
<evidence type="ECO:0000313" key="2">
    <source>
        <dbReference type="EMBL" id="GFD28135.1"/>
    </source>
</evidence>
<comment type="caution">
    <text evidence="2">The sequence shown here is derived from an EMBL/GenBank/DDBJ whole genome shotgun (WGS) entry which is preliminary data.</text>
</comment>
<sequence>NPQNTDGDAAFDEKEPEFKERKPESKVNVSSCSSAQSKKHDDKTKREDKGKSHVESLTGYINLKLEDITYSDGAEADFNNLETSIKVSPISTTRVHKDHHVTQIIGDLSSATQTRSMTRVAKDQGGLSQINNDNF</sequence>
<gene>
    <name evidence="2" type="ORF">Tci_900104</name>
</gene>
<name>A0A699UYU1_TANCI</name>
<feature type="non-terminal residue" evidence="2">
    <location>
        <position position="135"/>
    </location>
</feature>
<accession>A0A699UYU1</accession>